<evidence type="ECO:0000313" key="2">
    <source>
        <dbReference type="Proteomes" id="UP000064912"/>
    </source>
</evidence>
<protein>
    <submittedName>
        <fullName evidence="1">Uncharacterized protein</fullName>
    </submittedName>
</protein>
<reference evidence="1 2" key="1">
    <citation type="submission" date="2015-02" db="EMBL/GenBank/DDBJ databases">
        <title>Genome sequene of Rhodovulum sulfidophilum DSM 2351.</title>
        <authorList>
            <person name="Nagao N."/>
        </authorList>
    </citation>
    <scope>NUCLEOTIDE SEQUENCE [LARGE SCALE GENOMIC DNA]</scope>
    <source>
        <strain evidence="1 2">DSM 2351</strain>
    </source>
</reference>
<evidence type="ECO:0000313" key="1">
    <source>
        <dbReference type="EMBL" id="BAQ67253.1"/>
    </source>
</evidence>
<sequence>MHIRTGLLCLLLCLVPLRLAAEDVLLRSSSLLPAAYDSYLALNLKLPPQNRTLPLVGDRGLRSGGQVLRHLAGQQAVNGFDGVLYDNRDHGHSSLPEELFPRLDRLVYDKTLRKARADYGLAGKILLPAVVFGNSSTSVTTGPAKRSLPRLAMTSPGGPERSAQLYENNHLYVYPEHRDHDETDRFPANWPYMLISQGSSGSDQPFLAALAMTLAAFPPDTFAALRDSRLIAPTLQMILRRGYAPVRSRAAYFTAVAHPVVFEGDALRPGRMMGEAAAMRPDAIPPMVRLRVEQDGFGEAEGLARLSERLFDTDGAIARIWRNFDWSREITVSAAATRDPNGRALTFTWALLQGDPARVRIEPLDPEGSRARIRVAWHDPKTVLTRDRTGYHNRSLSRVEIGVFASNGVHDSAPAFVTVFFPDHQKRVYATSGAGGMRLVSVDYDAIGRDAYYDPVLFWSAPWTDRAEYDGAGARTGWTRIGHDGNTRTLPPEIGEGVYQIERLQPERPYLIMP</sequence>
<gene>
    <name evidence="1" type="ORF">NHU_00082</name>
</gene>
<dbReference type="Proteomes" id="UP000064912">
    <property type="component" value="Chromosome"/>
</dbReference>
<dbReference type="KEGG" id="rsu:NHU_00082"/>
<dbReference type="PATRIC" id="fig|35806.4.peg.82"/>
<name>A0A0D6AWI7_RHOSU</name>
<organism evidence="1 2">
    <name type="scientific">Rhodovulum sulfidophilum</name>
    <name type="common">Rhodobacter sulfidophilus</name>
    <dbReference type="NCBI Taxonomy" id="35806"/>
    <lineage>
        <taxon>Bacteria</taxon>
        <taxon>Pseudomonadati</taxon>
        <taxon>Pseudomonadota</taxon>
        <taxon>Alphaproteobacteria</taxon>
        <taxon>Rhodobacterales</taxon>
        <taxon>Paracoccaceae</taxon>
        <taxon>Rhodovulum</taxon>
    </lineage>
</organism>
<dbReference type="eggNOG" id="ENOG502Z9KP">
    <property type="taxonomic scope" value="Bacteria"/>
</dbReference>
<proteinExistence type="predicted"/>
<accession>A0A0D6AWI7</accession>
<dbReference type="AlphaFoldDB" id="A0A0D6AWI7"/>
<dbReference type="EMBL" id="AP014800">
    <property type="protein sequence ID" value="BAQ67253.1"/>
    <property type="molecule type" value="Genomic_DNA"/>
</dbReference>